<organism evidence="1 2">
    <name type="scientific">Eretmocerus hayati</name>
    <dbReference type="NCBI Taxonomy" id="131215"/>
    <lineage>
        <taxon>Eukaryota</taxon>
        <taxon>Metazoa</taxon>
        <taxon>Ecdysozoa</taxon>
        <taxon>Arthropoda</taxon>
        <taxon>Hexapoda</taxon>
        <taxon>Insecta</taxon>
        <taxon>Pterygota</taxon>
        <taxon>Neoptera</taxon>
        <taxon>Endopterygota</taxon>
        <taxon>Hymenoptera</taxon>
        <taxon>Apocrita</taxon>
        <taxon>Proctotrupomorpha</taxon>
        <taxon>Chalcidoidea</taxon>
        <taxon>Aphelinidae</taxon>
        <taxon>Aphelininae</taxon>
        <taxon>Eretmocerus</taxon>
    </lineage>
</organism>
<sequence>MSDNHHKDCNHYSSKTSILPPSKKMRSVGATKTCSDYELKTKVHKLQTEVEELKVRIDGRRSVGCQGAGQQNRRMQYSRKPKKDKHKFDDKQEDGNVQYSYRSFSNSKEKENGGYRKNRRAGRWVRSRNLANQGSQYNAQQNGKSQAHQDRRAHGRQDDRKHFENITQPKTRPYVSKDPWKNHAKSTHQDVRTHGRKNSWENTRKITRQYTQQWPKWNSHQSGFKKTEYFTRQNLQESAHPYSRNSSHQSAANNRLRYAEGNSQQNGHSGEVHEFADLRDKLERKNALQICHRRMVNSILNYVITDLPQDLLVSRNIILVEHEIPE</sequence>
<comment type="caution">
    <text evidence="1">The sequence shown here is derived from an EMBL/GenBank/DDBJ whole genome shotgun (WGS) entry which is preliminary data.</text>
</comment>
<dbReference type="EMBL" id="CM056744">
    <property type="protein sequence ID" value="KAJ8664282.1"/>
    <property type="molecule type" value="Genomic_DNA"/>
</dbReference>
<dbReference type="Proteomes" id="UP001239111">
    <property type="component" value="Chromosome 4"/>
</dbReference>
<protein>
    <submittedName>
        <fullName evidence="1">Uncharacterized protein</fullName>
    </submittedName>
</protein>
<name>A0ACC2N004_9HYME</name>
<gene>
    <name evidence="1" type="ORF">QAD02_005944</name>
</gene>
<reference evidence="1" key="1">
    <citation type="submission" date="2023-04" db="EMBL/GenBank/DDBJ databases">
        <title>A chromosome-level genome assembly of the parasitoid wasp Eretmocerus hayati.</title>
        <authorList>
            <person name="Zhong Y."/>
            <person name="Liu S."/>
            <person name="Liu Y."/>
        </authorList>
    </citation>
    <scope>NUCLEOTIDE SEQUENCE</scope>
    <source>
        <strain evidence="1">ZJU_SS_LIU_2023</strain>
    </source>
</reference>
<evidence type="ECO:0000313" key="2">
    <source>
        <dbReference type="Proteomes" id="UP001239111"/>
    </source>
</evidence>
<keyword evidence="2" id="KW-1185">Reference proteome</keyword>
<proteinExistence type="predicted"/>
<accession>A0ACC2N004</accession>
<evidence type="ECO:0000313" key="1">
    <source>
        <dbReference type="EMBL" id="KAJ8664282.1"/>
    </source>
</evidence>